<sequence>MGVRQGDSLSPFLYILVAQTLSNLFNTVVQDKKLTPFSIKRNIKISHLMFADDILISIRANPKSLQTLKKIFHQYELLIGQKLNPLKPEVFFPKSTSRSIISSVCNFLHMKQARDSFGRCMFLQGAPIKPTSALQYEATALKQAVTWANENSITSAIFETDCKLLGDGRARAYSVSRDPRDWNMEVDGQLDLDDVASG</sequence>
<gene>
    <name evidence="2" type="ORF">Cni_G01382</name>
</gene>
<evidence type="ECO:0000259" key="1">
    <source>
        <dbReference type="PROSITE" id="PS50878"/>
    </source>
</evidence>
<protein>
    <recommendedName>
        <fullName evidence="1">Reverse transcriptase domain-containing protein</fullName>
    </recommendedName>
</protein>
<dbReference type="Pfam" id="PF00078">
    <property type="entry name" value="RVT_1"/>
    <property type="match status" value="1"/>
</dbReference>
<dbReference type="Proteomes" id="UP001327560">
    <property type="component" value="Chromosome 1"/>
</dbReference>
<keyword evidence="3" id="KW-1185">Reference proteome</keyword>
<evidence type="ECO:0000313" key="3">
    <source>
        <dbReference type="Proteomes" id="UP001327560"/>
    </source>
</evidence>
<organism evidence="2 3">
    <name type="scientific">Canna indica</name>
    <name type="common">Indian-shot</name>
    <dbReference type="NCBI Taxonomy" id="4628"/>
    <lineage>
        <taxon>Eukaryota</taxon>
        <taxon>Viridiplantae</taxon>
        <taxon>Streptophyta</taxon>
        <taxon>Embryophyta</taxon>
        <taxon>Tracheophyta</taxon>
        <taxon>Spermatophyta</taxon>
        <taxon>Magnoliopsida</taxon>
        <taxon>Liliopsida</taxon>
        <taxon>Zingiberales</taxon>
        <taxon>Cannaceae</taxon>
        <taxon>Canna</taxon>
    </lineage>
</organism>
<name>A0AAQ3JMG9_9LILI</name>
<dbReference type="PROSITE" id="PS50878">
    <property type="entry name" value="RT_POL"/>
    <property type="match status" value="1"/>
</dbReference>
<evidence type="ECO:0000313" key="2">
    <source>
        <dbReference type="EMBL" id="WOK92691.1"/>
    </source>
</evidence>
<dbReference type="AlphaFoldDB" id="A0AAQ3JMG9"/>
<feature type="domain" description="Reverse transcriptase" evidence="1">
    <location>
        <begin position="1"/>
        <end position="112"/>
    </location>
</feature>
<proteinExistence type="predicted"/>
<reference evidence="2 3" key="1">
    <citation type="submission" date="2023-10" db="EMBL/GenBank/DDBJ databases">
        <title>Chromosome-scale genome assembly provides insights into flower coloration mechanisms of Canna indica.</title>
        <authorList>
            <person name="Li C."/>
        </authorList>
    </citation>
    <scope>NUCLEOTIDE SEQUENCE [LARGE SCALE GENOMIC DNA]</scope>
    <source>
        <tissue evidence="2">Flower</tissue>
    </source>
</reference>
<accession>A0AAQ3JMG9</accession>
<dbReference type="EMBL" id="CP136890">
    <property type="protein sequence ID" value="WOK92691.1"/>
    <property type="molecule type" value="Genomic_DNA"/>
</dbReference>
<dbReference type="InterPro" id="IPR000477">
    <property type="entry name" value="RT_dom"/>
</dbReference>